<reference evidence="1" key="1">
    <citation type="submission" date="2015-07" db="EMBL/GenBank/DDBJ databases">
        <title>MeaNS - Measles Nucleotide Surveillance Program.</title>
        <authorList>
            <person name="Tran T."/>
            <person name="Druce J."/>
        </authorList>
    </citation>
    <scope>NUCLEOTIDE SEQUENCE</scope>
    <source>
        <strain evidence="1">UCB-OBI-ISO-001</strain>
        <tissue evidence="1">Gonad</tissue>
    </source>
</reference>
<accession>A0A0L8H1I8</accession>
<proteinExistence type="predicted"/>
<name>A0A0L8H1I8_OCTBM</name>
<dbReference type="AlphaFoldDB" id="A0A0L8H1I8"/>
<evidence type="ECO:0000313" key="1">
    <source>
        <dbReference type="EMBL" id="KOF83118.1"/>
    </source>
</evidence>
<protein>
    <submittedName>
        <fullName evidence="1">Uncharacterized protein</fullName>
    </submittedName>
</protein>
<dbReference type="EMBL" id="KQ419574">
    <property type="protein sequence ID" value="KOF83118.1"/>
    <property type="molecule type" value="Genomic_DNA"/>
</dbReference>
<organism evidence="1">
    <name type="scientific">Octopus bimaculoides</name>
    <name type="common">California two-spotted octopus</name>
    <dbReference type="NCBI Taxonomy" id="37653"/>
    <lineage>
        <taxon>Eukaryota</taxon>
        <taxon>Metazoa</taxon>
        <taxon>Spiralia</taxon>
        <taxon>Lophotrochozoa</taxon>
        <taxon>Mollusca</taxon>
        <taxon>Cephalopoda</taxon>
        <taxon>Coleoidea</taxon>
        <taxon>Octopodiformes</taxon>
        <taxon>Octopoda</taxon>
        <taxon>Incirrata</taxon>
        <taxon>Octopodidae</taxon>
        <taxon>Octopus</taxon>
    </lineage>
</organism>
<gene>
    <name evidence="1" type="ORF">OCBIM_22024358mg</name>
</gene>
<sequence>MLWSQRQTDTSKEVSRKETLFNLILLFQNDSMRCGGSRNRMIFTFSHPQIKKKLFIHDFLMAFIYILISNKSHNNFSKLILHERNV</sequence>